<evidence type="ECO:0000313" key="1">
    <source>
        <dbReference type="EMBL" id="AFO52213.1"/>
    </source>
</evidence>
<evidence type="ECO:0000313" key="2">
    <source>
        <dbReference type="Proteomes" id="UP000006502"/>
    </source>
</evidence>
<dbReference type="EMBL" id="CP003731">
    <property type="protein sequence ID" value="AFO52213.1"/>
    <property type="molecule type" value="Genomic_DNA"/>
</dbReference>
<dbReference type="PATRIC" id="fig|1212765.3.peg.717"/>
<dbReference type="HOGENOM" id="CLU_061550_0_0_14"/>
<reference evidence="1 2" key="1">
    <citation type="journal article" date="2012" name="J. Bacteriol.">
        <title>Genome Sequence of "Candidatus Mycoplasma haemolamae" Strain Purdue, a Red Blood Cell Pathogen of Alpacas (Vicugna pacos) and Llamas (Lama glama).</title>
        <authorList>
            <person name="Guimaraes A.M."/>
            <person name="Toth B."/>
            <person name="Santos A.P."/>
            <person name="do Nascimento N.C."/>
            <person name="Kritchevsky J.E."/>
            <person name="Messick J.B."/>
        </authorList>
    </citation>
    <scope>NUCLEOTIDE SEQUENCE [LARGE SCALE GENOMIC DNA]</scope>
    <source>
        <strain evidence="1 2">Purdue</strain>
    </source>
</reference>
<dbReference type="STRING" id="1212765.MHLP_03165"/>
<reference evidence="2" key="2">
    <citation type="submission" date="2012-07" db="EMBL/GenBank/DDBJ databases">
        <title>Complete genome sequence of 'Candidatus Mycoplasma haemolamae'.</title>
        <authorList>
            <person name="Guimaraes A.M.S."/>
            <person name="Toth B."/>
            <person name="Santos A.P."/>
            <person name="Nascimento N.C."/>
            <person name="Sojka J.E."/>
            <person name="Messick J.B."/>
        </authorList>
    </citation>
    <scope>NUCLEOTIDE SEQUENCE [LARGE SCALE GENOMIC DNA]</scope>
    <source>
        <strain evidence="2">Purdue</strain>
    </source>
</reference>
<protein>
    <submittedName>
        <fullName evidence="1">Uncharacterized protein</fullName>
    </submittedName>
</protein>
<gene>
    <name evidence="1" type="ordered locus">MHLP_03165</name>
</gene>
<accession>I7BK15</accession>
<organism evidence="1 2">
    <name type="scientific">Mycoplasma haematolamae (strain Purdue)</name>
    <dbReference type="NCBI Taxonomy" id="1212765"/>
    <lineage>
        <taxon>Bacteria</taxon>
        <taxon>Bacillati</taxon>
        <taxon>Mycoplasmatota</taxon>
        <taxon>Mollicutes</taxon>
        <taxon>Mycoplasmataceae</taxon>
        <taxon>Mycoplasma</taxon>
    </lineage>
</organism>
<proteinExistence type="predicted"/>
<dbReference type="KEGG" id="mhl:MHLP_03165"/>
<dbReference type="AlphaFoldDB" id="I7BK15"/>
<name>I7BK15_MYCHA</name>
<dbReference type="Proteomes" id="UP000006502">
    <property type="component" value="Chromosome"/>
</dbReference>
<dbReference type="OrthoDB" id="397740at2"/>
<keyword evidence="2" id="KW-1185">Reference proteome</keyword>
<sequence length="350" mass="39850">MAFLSGWRSLSLLGLTVAPATAISYFATNGWGSKPSISSGLFTNVKLFIDSSNISKSLTEKTQGPLIKSRIDSHEVNRVSEEVQNHHYSGQLNLALIVELPLKNLGNKSHYRFCLPDSSLLKNNRGEKVSFDPYEAFSKICKLDYWSFRAKPEKEIDRDLLVYLLDLIYKFLHLQHAVNMIFLFHSEPKAYEKDPSHESTYTSLMRICGLDTSSRKTQMKDLLLSSNPFRKCYLPPKEVEVTLTPWDSKPNTEPISKEKEDSALTLEEQIKAGSLTGRITYGVFDFWGKPKALGDKKVSVDFTFPIEYALQESSYSPKKHRSSNRIDLETLYQKLQAQDLKLSDFNTKPL</sequence>